<dbReference type="OrthoDB" id="859517at2"/>
<dbReference type="AlphaFoldDB" id="A0A075JNV5"/>
<evidence type="ECO:0000259" key="1">
    <source>
        <dbReference type="PROSITE" id="PS51794"/>
    </source>
</evidence>
<dbReference type="InterPro" id="IPR003390">
    <property type="entry name" value="DNA_integrity_scan_DisA_N"/>
</dbReference>
<dbReference type="Pfam" id="PF21752">
    <property type="entry name" value="DACNG"/>
    <property type="match status" value="1"/>
</dbReference>
<name>A0A075JNV5_9MICO</name>
<organism evidence="2 3">
    <name type="scientific">Dermacoccus nishinomiyaensis</name>
    <dbReference type="NCBI Taxonomy" id="1274"/>
    <lineage>
        <taxon>Bacteria</taxon>
        <taxon>Bacillati</taxon>
        <taxon>Actinomycetota</taxon>
        <taxon>Actinomycetes</taxon>
        <taxon>Micrococcales</taxon>
        <taxon>Dermacoccaceae</taxon>
        <taxon>Dermacoccus</taxon>
    </lineage>
</organism>
<dbReference type="PROSITE" id="PS51794">
    <property type="entry name" value="DAC"/>
    <property type="match status" value="1"/>
</dbReference>
<dbReference type="GeneID" id="41842117"/>
<dbReference type="RefSeq" id="WP_038569847.1">
    <property type="nucleotide sequence ID" value="NZ_CP008889.1"/>
</dbReference>
<dbReference type="Proteomes" id="UP000027986">
    <property type="component" value="Chromosome"/>
</dbReference>
<dbReference type="Pfam" id="PF21750">
    <property type="entry name" value="DACNH"/>
    <property type="match status" value="1"/>
</dbReference>
<protein>
    <recommendedName>
        <fullName evidence="1">DAC domain-containing protein</fullName>
    </recommendedName>
</protein>
<evidence type="ECO:0000313" key="2">
    <source>
        <dbReference type="EMBL" id="AIF41828.1"/>
    </source>
</evidence>
<sequence length="595" mass="65156">MDPRISLAPHMWDGQHELRWSIERIADEALDRAGVELDPRGYLIGIPDGDDALPVLVEPQRDAFDVTRLENLHPHFTSLFEERRARMCPSRTDDESTATWHPDHYLAALREGCRRDVMREALTRAATFDDRVVHVGISIVVGDYRVFPVLAVLRDPASEVPRLRTTFADGLGVPGNFPEAVIDDVLRAASHELDRVHPGSLIGLDAGAVLRSAADTFINGCASRAGQKFPHGLRDACDAVSAQTYEGRASLGSVVLAPQGHPDVACEVTFEHDVPVGVPRSFRKALEMTGPGFELLCDGRTVYGIGRMLEGYAPATEEVFEIKVVGNGAWELWHADTPFLRVDNGEPSLPRDVIDVETFAHAVNRVFPDALSEHVDALWGMTQACVRQQHGTMLVVHPDARREGERLLPQAYTIEPTHLGAHAFDALTKIDGAVLVSPDGKCHAVGVILDGAATGTGDISRGARYNSAIRYLAGRGKGSMVIIVSEDGRVDILPHVARRVRRASVERAVAQLVRAADGTTDYEKFSRLDSRAAALEFYFDAEQCEAVNEARESVEQQRWAEERVRMQVVPIAPHPAMDDSYFISPGAEGPPAPPN</sequence>
<dbReference type="Gene3D" id="3.40.1700.10">
    <property type="entry name" value="DNA integrity scanning protein, DisA, N-terminal domain"/>
    <property type="match status" value="1"/>
</dbReference>
<proteinExistence type="predicted"/>
<dbReference type="InterPro" id="IPR048555">
    <property type="entry name" value="DACNH"/>
</dbReference>
<dbReference type="InterPro" id="IPR048554">
    <property type="entry name" value="DACNG"/>
</dbReference>
<dbReference type="KEGG" id="dni:HX89_13905"/>
<reference evidence="2 3" key="1">
    <citation type="submission" date="2014-07" db="EMBL/GenBank/DDBJ databases">
        <title>Genome Sequencing of Dermacoccus nishinomiyaensis.</title>
        <authorList>
            <person name="Hong K.W."/>
            <person name="Chan K.G."/>
        </authorList>
    </citation>
    <scope>NUCLEOTIDE SEQUENCE [LARGE SCALE GENOMIC DNA]</scope>
    <source>
        <strain evidence="2 3">M25</strain>
    </source>
</reference>
<feature type="domain" description="DAC" evidence="1">
    <location>
        <begin position="356"/>
        <end position="504"/>
    </location>
</feature>
<accession>A0A075JNV5</accession>
<evidence type="ECO:0000313" key="3">
    <source>
        <dbReference type="Proteomes" id="UP000027986"/>
    </source>
</evidence>
<dbReference type="EMBL" id="CP008889">
    <property type="protein sequence ID" value="AIF41828.1"/>
    <property type="molecule type" value="Genomic_DNA"/>
</dbReference>
<dbReference type="SUPFAM" id="SSF143597">
    <property type="entry name" value="YojJ-like"/>
    <property type="match status" value="1"/>
</dbReference>
<gene>
    <name evidence="2" type="ORF">HX89_13905</name>
</gene>
<dbReference type="HOGENOM" id="CLU_033625_0_0_11"/>
<dbReference type="InterPro" id="IPR036888">
    <property type="entry name" value="DNA_integrity_DisA_N_sf"/>
</dbReference>
<keyword evidence="3" id="KW-1185">Reference proteome</keyword>
<dbReference type="eggNOG" id="ENOG502Z97Y">
    <property type="taxonomic scope" value="Bacteria"/>
</dbReference>